<protein>
    <submittedName>
        <fullName evidence="3">Uncharacterized protein</fullName>
    </submittedName>
</protein>
<feature type="coiled-coil region" evidence="1">
    <location>
        <begin position="141"/>
        <end position="168"/>
    </location>
</feature>
<feature type="compositionally biased region" description="Basic and acidic residues" evidence="2">
    <location>
        <begin position="570"/>
        <end position="582"/>
    </location>
</feature>
<dbReference type="EMBL" id="OX395137">
    <property type="protein sequence ID" value="CAI5788981.1"/>
    <property type="molecule type" value="Genomic_DNA"/>
</dbReference>
<evidence type="ECO:0000313" key="4">
    <source>
        <dbReference type="Proteomes" id="UP001178461"/>
    </source>
</evidence>
<accession>A0AA35PHC2</accession>
<feature type="coiled-coil region" evidence="1">
    <location>
        <begin position="2333"/>
        <end position="2360"/>
    </location>
</feature>
<organism evidence="3 4">
    <name type="scientific">Podarcis lilfordi</name>
    <name type="common">Lilford's wall lizard</name>
    <dbReference type="NCBI Taxonomy" id="74358"/>
    <lineage>
        <taxon>Eukaryota</taxon>
        <taxon>Metazoa</taxon>
        <taxon>Chordata</taxon>
        <taxon>Craniata</taxon>
        <taxon>Vertebrata</taxon>
        <taxon>Euteleostomi</taxon>
        <taxon>Lepidosauria</taxon>
        <taxon>Squamata</taxon>
        <taxon>Bifurcata</taxon>
        <taxon>Unidentata</taxon>
        <taxon>Episquamata</taxon>
        <taxon>Laterata</taxon>
        <taxon>Lacertibaenia</taxon>
        <taxon>Lacertidae</taxon>
        <taxon>Podarcis</taxon>
    </lineage>
</organism>
<feature type="region of interest" description="Disordered" evidence="2">
    <location>
        <begin position="388"/>
        <end position="600"/>
    </location>
</feature>
<evidence type="ECO:0000313" key="3">
    <source>
        <dbReference type="EMBL" id="CAI5788981.1"/>
    </source>
</evidence>
<reference evidence="3" key="1">
    <citation type="submission" date="2022-12" db="EMBL/GenBank/DDBJ databases">
        <authorList>
            <person name="Alioto T."/>
            <person name="Alioto T."/>
            <person name="Gomez Garrido J."/>
        </authorList>
    </citation>
    <scope>NUCLEOTIDE SEQUENCE</scope>
</reference>
<feature type="coiled-coil region" evidence="1">
    <location>
        <begin position="1966"/>
        <end position="2156"/>
    </location>
</feature>
<dbReference type="PANTHER" id="PTHR22035">
    <property type="entry name" value="COILED-COIL DOMAIN-CONTAINING PROTEIN 7"/>
    <property type="match status" value="1"/>
</dbReference>
<dbReference type="Proteomes" id="UP001178461">
    <property type="component" value="Chromosome 12"/>
</dbReference>
<dbReference type="PANTHER" id="PTHR22035:SF4">
    <property type="entry name" value="COILED-COIL DOMAIN-CONTAINING PROTEIN 7"/>
    <property type="match status" value="1"/>
</dbReference>
<feature type="region of interest" description="Disordered" evidence="2">
    <location>
        <begin position="308"/>
        <end position="334"/>
    </location>
</feature>
<sequence>MQKRNNEASKTPTESVAQYSLALPSTNKDRVLDEMDVLKNITVHLNEIVQTMEGVYANEEMKEEEVAAAAAGEPTVPKEEHEDMTTFLICCSQLSNQLDCALREEKQILDSLLQWFEKEVREMEEIGEEEMIPDWQIPVADKNISNNITKLRNRIQKLEDLKGRIQELPKLIQLSAPKHEKKKALSPVAPAPKDPKRIIEELAMKHATEDVMNMVQVFQDDTGQQTMESMNNRMLEIMKVFERQTNKLHRVSNEQDVLEGKLQKIQQEFRKLAEEKEIMEDELQKMKGSEQEKGVQDTRKKMLSKLEKEKAKVEEKPPQVIVEKPARPTPIPLKHKEAENQKMKEDLAKAQANIQTLEQEKKMLEEKLQKALEEAEMAKVHLAEVPPTIPDWQFPYTEIEDEKDVQKKGKKGTKPKGTDVQKLAVSAPETGKAGETFPAKDVKQKRKGSFIDMDKALSEGQEKEPEKRMEESRKTKAGKSEGADSKSAKSKDSAEIRKRRQTTKGAEKKTYGSPVSESSPSPPIEEKQLPALTKVVEETVSGTLDKSPEEVLPPDLKKRKTTSPELNVPEETRSLPTSEKEASSLLSEIEMEDAAQPKTIMRDTRRISAAISPEQASTLQKEIPQTYMDSSGLEEGGTKNLINKKMDQLANNLAELEGVPEAETLAKLLLEPSKGMELLSDEQKLQLLNQLIPAEGLQQLGKPEEEQTEQTRQLLSNVVSTLQLLQQAHVPEDGLSEEEMNEMTEKRRALLANLDTNLKVLQPAEAVRPGQQDIDNEINMLTEKGSHLRASLESNMRDLEEAQALAATQPSEMSENKVKELLQQRELLTADLEQNMQDLQTTKALAAVLEEKAKPEKGIDELSKERKVLLASLKSNMKELEEAETLAAAQPGSVSDKKIKELKEQRKVLAAHLEANQQDLQMAQASAPELAEASKLQKKEIDELSKERKVLLASLKSNMKELEQAETLATTQPGSVSDKKIEELKKQRKVLATHLEANLQDLQMAQPSASSIVGKSQLQEMKRSALSEKKKLLQEKLDANLKDLQEAETFASLQSDSANEQRLQELSELRQHLTEELKDLEESMQDMQEMELQALQRALFLIPSEKGLNELYDLTEKKQLLLEKLASTKKELQETQELAATQPGSVSEHKLQELAEQKGRLTADLEATLDGIQNVYRRASERTVFVRPTERKVYELSEKKQELLEKLESNRKQLEAAQALAIAQPGSISDHKLQELTEQRRCLAAELDSTVHEMQKAQDSVSEGFVFTAERELYELSAKKQELQQKLESNQKELLEAQALAVAEPGSISETKLQELAEQKELLSKELEETVCDIEEAKDRVSERATLAAKPPDMELQQLLMKKEGLKEKLELNQKELEEAQALAAAEPGSISEHKLQLLTEQRKHLIADLRETVHDVKKAERRAAERTQQEPPIEMELYSLSIKKEMLQEMLEANQKELEEAQALAAAEPGSVSEHKLQELAEQRKKLTAELKATVYNIKKTQRRASQRAALEAPAERELFELAVKKQLLQANLESNWKELQEAQALAVAEPGSISEHKLQQLIEHRRLLTADLNETIHDMQNAERRVSEGAQLKQVPEIELYELSAKKELLQEKLESNQKELEAAQALAAAEPGSVNEHKLQELVEQRRNLTADLNATVSSIQKAQRRTSEALRFEPPVEKELFELAVKKQRLQANLESNWKELQEAQTLAATEPGSISEHKLQQLTEERRLMTQDLKETMNNMRNAERRASERALIETPTGRKFYDLLEKKQQLQADLESNWEKLQEAEALVATQPGIISERKLEELTEERKRLTKELDATAEDILEAHRQASEKALFRKPAEKELYALSEKKQMLLQNLKGLQEAQALAATQSGIVGEEKRKQLAEQKQRLAADLEATMHDIQKAQRHVSVAPITVSPSENELYELSEKKSLILESLAFNRKQLQEAQALAALHPGTDSDHKLEELAQERKRLTEDLREAVHSLHEIQRRSSQKGQIDSVEEELEELAMKKTQLLQKLESNQRLLEEAEVLEAAQPGTINKHKLKEVAEERKRLTAELEEILHKMVLKDVQLQVSKPPEKELYKLSEWKQHLLDNLESNLKELEEAWALAATQPGPSSDNLLKKLNEERKTLIVNLERVVEDSQKMKSRLSETGGVIRPIERDLSHLLQKKKLFLERLDSNLKNWLEAQTLAATQPSSINEKKFQHLTEQRRLLAAGLEAIIQDIQNIQDTDSEKQMKDREMALKQLHEKKKVFLENLRTNFRELKEAKALAAAEPGGISELKVQELIQQRRLLTAGLDAIMQSMQEIENLIAGNVEVAKPSEIEFDKIYERRTLLLENMELNLQELKDLAKGGVSEKKIQAISEKRNRLVSSFEAILQNMEEALSLDQGARTRPDERNISDLIELSNLEAKLDEMQNLGVFSGFQLDTIRKKMCKLKEQKKKLISKWEKYFLKEYPEGYIPEPTKKDKTPKELAGKGLFSYLRSSIKDLQEQGIIQQDSMSEVELDQLAKEKRIVDRYFEEIPTEFLPSEVAALSTQYEDEKSLKRRALAAKLEANIRDLQSALQVDKLEKPKFEIPKSVLRTTGKRRLSSLEPSDQFALRPQLSGLQIHISKVPVANRIKRDSKTVDAGYDTTVQEEQDQLLKRDIELALKGRLLEEFPESKVSLPQLDSSSYLHANSHRLALEAAMQEILEFNKNLLPSHRTNLQQALHLASYQLQQKQLQQQQANALVDKFRNMPLFPPPAPGTARFQDYTIPVQKSGWETNQLPQKDYLQKLALLKRKILGPEMKGGGPSSVTQGDVQDQVEDPIVISGKGCNPYRKETTFPVIKQSSKHK</sequence>
<dbReference type="InterPro" id="IPR029272">
    <property type="entry name" value="CCDC7"/>
</dbReference>
<dbReference type="Pfam" id="PF15368">
    <property type="entry name" value="BioT2"/>
    <property type="match status" value="1"/>
</dbReference>
<feature type="coiled-coil region" evidence="1">
    <location>
        <begin position="1063"/>
        <end position="1142"/>
    </location>
</feature>
<feature type="compositionally biased region" description="Basic and acidic residues" evidence="2">
    <location>
        <begin position="308"/>
        <end position="317"/>
    </location>
</feature>
<feature type="coiled-coil region" evidence="1">
    <location>
        <begin position="1884"/>
        <end position="1911"/>
    </location>
</feature>
<proteinExistence type="predicted"/>
<name>A0AA35PHC2_9SAUR</name>
<keyword evidence="4" id="KW-1185">Reference proteome</keyword>
<feature type="coiled-coil region" evidence="1">
    <location>
        <begin position="1193"/>
        <end position="1387"/>
    </location>
</feature>
<gene>
    <name evidence="3" type="ORF">PODLI_1B038866</name>
</gene>
<feature type="coiled-coil region" evidence="1">
    <location>
        <begin position="1445"/>
        <end position="1498"/>
    </location>
</feature>
<evidence type="ECO:0000256" key="2">
    <source>
        <dbReference type="SAM" id="MobiDB-lite"/>
    </source>
</evidence>
<feature type="compositionally biased region" description="Basic and acidic residues" evidence="2">
    <location>
        <begin position="452"/>
        <end position="496"/>
    </location>
</feature>
<feature type="coiled-coil region" evidence="1">
    <location>
        <begin position="1724"/>
        <end position="1833"/>
    </location>
</feature>
<feature type="coiled-coil region" evidence="1">
    <location>
        <begin position="811"/>
        <end position="919"/>
    </location>
</feature>
<evidence type="ECO:0000256" key="1">
    <source>
        <dbReference type="SAM" id="Coils"/>
    </source>
</evidence>
<feature type="coiled-coil region" evidence="1">
    <location>
        <begin position="1567"/>
        <end position="1629"/>
    </location>
</feature>
<keyword evidence="1" id="KW-0175">Coiled coil</keyword>